<dbReference type="Pfam" id="PF12420">
    <property type="entry name" value="DUF3671"/>
    <property type="match status" value="1"/>
</dbReference>
<dbReference type="VEuPathDB" id="PlasmoDB:PmUG01_00042000"/>
<gene>
    <name evidence="2" type="primary">PmUG01_00042000</name>
    <name evidence="2" type="ORF">PMUG01_00042000</name>
</gene>
<proteinExistence type="predicted"/>
<evidence type="ECO:0000256" key="1">
    <source>
        <dbReference type="SAM" id="Phobius"/>
    </source>
</evidence>
<keyword evidence="1" id="KW-0472">Membrane</keyword>
<dbReference type="InterPro" id="IPR022139">
    <property type="entry name" value="Fam-L/Fam-M-like_plasmodium"/>
</dbReference>
<dbReference type="EMBL" id="FLRL01000013">
    <property type="protein sequence ID" value="SBT85598.1"/>
    <property type="molecule type" value="Genomic_DNA"/>
</dbReference>
<feature type="transmembrane region" description="Helical" evidence="1">
    <location>
        <begin position="141"/>
        <end position="162"/>
    </location>
</feature>
<accession>A0A1D3JHD1</accession>
<dbReference type="KEGG" id="pmal:PMUG01_00042000"/>
<dbReference type="AlphaFoldDB" id="A0A1D3JHD1"/>
<dbReference type="RefSeq" id="XP_028858968.1">
    <property type="nucleotide sequence ID" value="XM_029003333.1"/>
</dbReference>
<dbReference type="Proteomes" id="UP000219813">
    <property type="component" value="Unassembled WGS sequence"/>
</dbReference>
<protein>
    <submittedName>
        <fullName evidence="2">Uncharacterized protein</fullName>
    </submittedName>
</protein>
<reference evidence="2 3" key="1">
    <citation type="submission" date="2016-06" db="EMBL/GenBank/DDBJ databases">
        <authorList>
            <consortium name="Pathogen Informatics"/>
        </authorList>
    </citation>
    <scope>NUCLEOTIDE SEQUENCE [LARGE SCALE GENOMIC DNA]</scope>
</reference>
<organism evidence="2 3">
    <name type="scientific">Plasmodium malariae</name>
    <dbReference type="NCBI Taxonomy" id="5858"/>
    <lineage>
        <taxon>Eukaryota</taxon>
        <taxon>Sar</taxon>
        <taxon>Alveolata</taxon>
        <taxon>Apicomplexa</taxon>
        <taxon>Aconoidasida</taxon>
        <taxon>Haemosporida</taxon>
        <taxon>Plasmodiidae</taxon>
        <taxon>Plasmodium</taxon>
        <taxon>Plasmodium (Plasmodium)</taxon>
    </lineage>
</organism>
<keyword evidence="1" id="KW-1133">Transmembrane helix</keyword>
<evidence type="ECO:0000313" key="2">
    <source>
        <dbReference type="EMBL" id="SBT85598.1"/>
    </source>
</evidence>
<keyword evidence="1" id="KW-0812">Transmembrane</keyword>
<name>A0A1D3JHD1_PLAMA</name>
<keyword evidence="3" id="KW-1185">Reference proteome</keyword>
<evidence type="ECO:0000313" key="3">
    <source>
        <dbReference type="Proteomes" id="UP000219813"/>
    </source>
</evidence>
<feature type="transmembrane region" description="Helical" evidence="1">
    <location>
        <begin position="182"/>
        <end position="204"/>
    </location>
</feature>
<dbReference type="GeneID" id="39865883"/>
<sequence>MTLFSIHVRINFKAYFDRKNSDNKGLVERTYRLLVKHKHKKYSNIIWTKDKIPNHEEYPKKYTFNNEKVCKDKNKYPNKRLLRNSGRHEQSRKCKYSTCTERQKHFKKRILDKIYYKNKLWNTTNSDFSFLRNSIKLKQNVLYTLPFFPIIVGIILAVIIFLKYIPNTYSNEISFFWYDLTMIGFSIFSFIFIIVMIYIFKIIVKNVKLLHKKHELHNTAYSSAHKVISYGNKNL</sequence>